<feature type="region of interest" description="Disordered" evidence="1">
    <location>
        <begin position="104"/>
        <end position="131"/>
    </location>
</feature>
<organism evidence="2 3">
    <name type="scientific">Symmachiella macrocystis</name>
    <dbReference type="NCBI Taxonomy" id="2527985"/>
    <lineage>
        <taxon>Bacteria</taxon>
        <taxon>Pseudomonadati</taxon>
        <taxon>Planctomycetota</taxon>
        <taxon>Planctomycetia</taxon>
        <taxon>Planctomycetales</taxon>
        <taxon>Planctomycetaceae</taxon>
        <taxon>Symmachiella</taxon>
    </lineage>
</organism>
<sequence>MQQISLPETWSQQDHLQWGRRLFEHGYYWESHEAWEHLWLELGRTSEEALTMKGMIKLAASAVKCREGNSTGAIRHASRAAELLRPGSNSVLFEDCNLKAARESAKRITESPPVDHVAPSDQPVPLPGLQI</sequence>
<dbReference type="Proteomes" id="UP000320735">
    <property type="component" value="Unassembled WGS sequence"/>
</dbReference>
<dbReference type="SUPFAM" id="SSF140663">
    <property type="entry name" value="TTHA0068-like"/>
    <property type="match status" value="1"/>
</dbReference>
<evidence type="ECO:0008006" key="4">
    <source>
        <dbReference type="Google" id="ProtNLM"/>
    </source>
</evidence>
<evidence type="ECO:0000256" key="1">
    <source>
        <dbReference type="SAM" id="MobiDB-lite"/>
    </source>
</evidence>
<dbReference type="InterPro" id="IPR023203">
    <property type="entry name" value="TTHA0068_sf"/>
</dbReference>
<gene>
    <name evidence="2" type="ORF">CA54_61360</name>
</gene>
<keyword evidence="3" id="KW-1185">Reference proteome</keyword>
<proteinExistence type="predicted"/>
<dbReference type="RefSeq" id="WP_197532965.1">
    <property type="nucleotide sequence ID" value="NZ_SJPP01000006.1"/>
</dbReference>
<comment type="caution">
    <text evidence="2">The sequence shown here is derived from an EMBL/GenBank/DDBJ whole genome shotgun (WGS) entry which is preliminary data.</text>
</comment>
<evidence type="ECO:0000313" key="3">
    <source>
        <dbReference type="Proteomes" id="UP000320735"/>
    </source>
</evidence>
<dbReference type="InterPro" id="IPR005500">
    <property type="entry name" value="DUF309"/>
</dbReference>
<feature type="compositionally biased region" description="Pro residues" evidence="1">
    <location>
        <begin position="122"/>
        <end position="131"/>
    </location>
</feature>
<name>A0A5C6AVI3_9PLAN</name>
<accession>A0A5C6AVI3</accession>
<dbReference type="Pfam" id="PF03745">
    <property type="entry name" value="DUF309"/>
    <property type="match status" value="1"/>
</dbReference>
<dbReference type="EMBL" id="SJPP01000006">
    <property type="protein sequence ID" value="TWU03052.1"/>
    <property type="molecule type" value="Genomic_DNA"/>
</dbReference>
<evidence type="ECO:0000313" key="2">
    <source>
        <dbReference type="EMBL" id="TWU03052.1"/>
    </source>
</evidence>
<dbReference type="AlphaFoldDB" id="A0A5C6AVI3"/>
<reference evidence="2 3" key="1">
    <citation type="submission" date="2019-02" db="EMBL/GenBank/DDBJ databases">
        <title>Deep-cultivation of Planctomycetes and their phenomic and genomic characterization uncovers novel biology.</title>
        <authorList>
            <person name="Wiegand S."/>
            <person name="Jogler M."/>
            <person name="Boedeker C."/>
            <person name="Pinto D."/>
            <person name="Vollmers J."/>
            <person name="Rivas-Marin E."/>
            <person name="Kohn T."/>
            <person name="Peeters S.H."/>
            <person name="Heuer A."/>
            <person name="Rast P."/>
            <person name="Oberbeckmann S."/>
            <person name="Bunk B."/>
            <person name="Jeske O."/>
            <person name="Meyerdierks A."/>
            <person name="Storesund J.E."/>
            <person name="Kallscheuer N."/>
            <person name="Luecker S."/>
            <person name="Lage O.M."/>
            <person name="Pohl T."/>
            <person name="Merkel B.J."/>
            <person name="Hornburger P."/>
            <person name="Mueller R.-W."/>
            <person name="Bruemmer F."/>
            <person name="Labrenz M."/>
            <person name="Spormann A.M."/>
            <person name="Op Den Camp H."/>
            <person name="Overmann J."/>
            <person name="Amann R."/>
            <person name="Jetten M.S.M."/>
            <person name="Mascher T."/>
            <person name="Medema M.H."/>
            <person name="Devos D.P."/>
            <person name="Kaster A.-K."/>
            <person name="Ovreas L."/>
            <person name="Rohde M."/>
            <person name="Galperin M.Y."/>
            <person name="Jogler C."/>
        </authorList>
    </citation>
    <scope>NUCLEOTIDE SEQUENCE [LARGE SCALE GENOMIC DNA]</scope>
    <source>
        <strain evidence="2 3">CA54</strain>
    </source>
</reference>
<protein>
    <recommendedName>
        <fullName evidence="4">DUF309 domain-containing protein</fullName>
    </recommendedName>
</protein>
<dbReference type="Gene3D" id="1.10.3450.10">
    <property type="entry name" value="TTHA0068-like"/>
    <property type="match status" value="1"/>
</dbReference>